<dbReference type="Proteomes" id="UP000231701">
    <property type="component" value="Chromosome"/>
</dbReference>
<dbReference type="Pfam" id="PF05258">
    <property type="entry name" value="DciA"/>
    <property type="match status" value="1"/>
</dbReference>
<sequence length="184" mass="20853">MSIFWAARNFHFEKSATLSFRPKRPRSKLKGIHGDLSEILGEESLGKLMGMARLRRAWPDIVGPMMATRTEPIVIEPIADDGFCLWVAVDHSIMAQQIRFLRDDIRKACFKHAKIANLHKISTRLQPGAGIKPKAPKPKGRPLSFSEKRRVAQDVAAIKNRDLRRAAYQAHIAEVAYGMNEENR</sequence>
<dbReference type="InterPro" id="IPR007922">
    <property type="entry name" value="DciA-like"/>
</dbReference>
<evidence type="ECO:0000256" key="1">
    <source>
        <dbReference type="SAM" id="MobiDB-lite"/>
    </source>
</evidence>
<evidence type="ECO:0000313" key="2">
    <source>
        <dbReference type="EMBL" id="ATX80048.1"/>
    </source>
</evidence>
<evidence type="ECO:0000313" key="3">
    <source>
        <dbReference type="Proteomes" id="UP000231701"/>
    </source>
</evidence>
<dbReference type="RefSeq" id="WP_232710094.1">
    <property type="nucleotide sequence ID" value="NZ_CP018799.1"/>
</dbReference>
<reference evidence="2 3" key="1">
    <citation type="submission" date="2016-12" db="EMBL/GenBank/DDBJ databases">
        <title>Isolation and genomic insights into novel planktonic Zetaproteobacteria from stratified waters of the Chesapeake Bay.</title>
        <authorList>
            <person name="McAllister S.M."/>
            <person name="Kato S."/>
            <person name="Chan C.S."/>
            <person name="Chiu B.K."/>
            <person name="Field E.K."/>
        </authorList>
    </citation>
    <scope>NUCLEOTIDE SEQUENCE [LARGE SCALE GENOMIC DNA]</scope>
    <source>
        <strain evidence="2 3">CP-5</strain>
    </source>
</reference>
<dbReference type="AlphaFoldDB" id="A0A2K8KYJ1"/>
<evidence type="ECO:0008006" key="4">
    <source>
        <dbReference type="Google" id="ProtNLM"/>
    </source>
</evidence>
<accession>A0A2K8KYJ1</accession>
<keyword evidence="3" id="KW-1185">Reference proteome</keyword>
<name>A0A2K8KYJ1_MARES</name>
<dbReference type="EMBL" id="CP018799">
    <property type="protein sequence ID" value="ATX80048.1"/>
    <property type="molecule type" value="Genomic_DNA"/>
</dbReference>
<proteinExistence type="predicted"/>
<gene>
    <name evidence="2" type="ORF">Ga0123461_1635</name>
</gene>
<feature type="region of interest" description="Disordered" evidence="1">
    <location>
        <begin position="127"/>
        <end position="148"/>
    </location>
</feature>
<protein>
    <recommendedName>
        <fullName evidence="4">DUF721 domain-containing protein</fullName>
    </recommendedName>
</protein>
<organism evidence="2 3">
    <name type="scientific">Mariprofundus aestuarium</name>
    <dbReference type="NCBI Taxonomy" id="1921086"/>
    <lineage>
        <taxon>Bacteria</taxon>
        <taxon>Pseudomonadati</taxon>
        <taxon>Pseudomonadota</taxon>
        <taxon>Candidatius Mariprofundia</taxon>
        <taxon>Mariprofundales</taxon>
        <taxon>Mariprofundaceae</taxon>
        <taxon>Mariprofundus</taxon>
    </lineage>
</organism>
<dbReference type="KEGG" id="maes:Ga0123461_1635"/>